<evidence type="ECO:0000256" key="1">
    <source>
        <dbReference type="ARBA" id="ARBA00004127"/>
    </source>
</evidence>
<proteinExistence type="predicted"/>
<gene>
    <name evidence="14" type="ORF">MCHLO_03538</name>
</gene>
<sequence length="227" mass="24941">MFLAYKLLCIAAATLGLHVSSTSPNPPLSAEERLTKPTKLENVLGSWYLRTGQTAMFWLIGFAEIIATVAATPEFPHTLAVATPSRSTLLFMTIGASLIAIGALLRLWCYRELGRQFTFEIGLLKDHELITTGPYRLVRHPSYTGALLAYTGLLVYYASPGSWSMESFIRGSVAGTVFGAFYGCFVVFAMAGLVLRIPKEDAGLHGKFGTEWERWAANTYALVPGWY</sequence>
<dbReference type="InterPro" id="IPR007318">
    <property type="entry name" value="Phopholipid_MeTrfase"/>
</dbReference>
<evidence type="ECO:0008006" key="16">
    <source>
        <dbReference type="Google" id="ProtNLM"/>
    </source>
</evidence>
<keyword evidence="6" id="KW-0256">Endoplasmic reticulum</keyword>
<evidence type="ECO:0000256" key="2">
    <source>
        <dbReference type="ARBA" id="ARBA00022516"/>
    </source>
</evidence>
<evidence type="ECO:0000313" key="15">
    <source>
        <dbReference type="Proteomes" id="UP000815677"/>
    </source>
</evidence>
<keyword evidence="3" id="KW-0489">Methyltransferase</keyword>
<dbReference type="Pfam" id="PF04191">
    <property type="entry name" value="PEMT"/>
    <property type="match status" value="1"/>
</dbReference>
<evidence type="ECO:0000256" key="13">
    <source>
        <dbReference type="SAM" id="SignalP"/>
    </source>
</evidence>
<accession>A0ABQ0L4D4</accession>
<feature type="signal peptide" evidence="13">
    <location>
        <begin position="1"/>
        <end position="16"/>
    </location>
</feature>
<organism evidence="14 15">
    <name type="scientific">Mycena chlorophos</name>
    <name type="common">Agaric fungus</name>
    <name type="synonym">Agaricus chlorophos</name>
    <dbReference type="NCBI Taxonomy" id="658473"/>
    <lineage>
        <taxon>Eukaryota</taxon>
        <taxon>Fungi</taxon>
        <taxon>Dikarya</taxon>
        <taxon>Basidiomycota</taxon>
        <taxon>Agaricomycotina</taxon>
        <taxon>Agaricomycetes</taxon>
        <taxon>Agaricomycetidae</taxon>
        <taxon>Agaricales</taxon>
        <taxon>Marasmiineae</taxon>
        <taxon>Mycenaceae</taxon>
        <taxon>Mycena</taxon>
    </lineage>
</organism>
<keyword evidence="5 12" id="KW-0812">Transmembrane</keyword>
<keyword evidence="15" id="KW-1185">Reference proteome</keyword>
<evidence type="ECO:0000256" key="11">
    <source>
        <dbReference type="ARBA" id="ARBA00023264"/>
    </source>
</evidence>
<keyword evidence="10" id="KW-0594">Phospholipid biosynthesis</keyword>
<evidence type="ECO:0000256" key="4">
    <source>
        <dbReference type="ARBA" id="ARBA00022691"/>
    </source>
</evidence>
<dbReference type="PANTHER" id="PTHR12714">
    <property type="entry name" value="PROTEIN-S ISOPRENYLCYSTEINE O-METHYLTRANSFERASE"/>
    <property type="match status" value="1"/>
</dbReference>
<feature type="transmembrane region" description="Helical" evidence="12">
    <location>
        <begin position="142"/>
        <end position="159"/>
    </location>
</feature>
<keyword evidence="11" id="KW-1208">Phospholipid metabolism</keyword>
<dbReference type="Proteomes" id="UP000815677">
    <property type="component" value="Unassembled WGS sequence"/>
</dbReference>
<keyword evidence="13" id="KW-0732">Signal</keyword>
<evidence type="ECO:0000313" key="14">
    <source>
        <dbReference type="EMBL" id="GAT45991.1"/>
    </source>
</evidence>
<feature type="transmembrane region" description="Helical" evidence="12">
    <location>
        <begin position="171"/>
        <end position="195"/>
    </location>
</feature>
<keyword evidence="4" id="KW-0949">S-adenosyl-L-methionine</keyword>
<feature type="chain" id="PRO_5047477897" description="Protein-S-isoprenylcysteine O-methyltransferase" evidence="13">
    <location>
        <begin position="17"/>
        <end position="227"/>
    </location>
</feature>
<protein>
    <recommendedName>
        <fullName evidence="16">Protein-S-isoprenylcysteine O-methyltransferase</fullName>
    </recommendedName>
</protein>
<evidence type="ECO:0000256" key="9">
    <source>
        <dbReference type="ARBA" id="ARBA00023136"/>
    </source>
</evidence>
<evidence type="ECO:0000256" key="10">
    <source>
        <dbReference type="ARBA" id="ARBA00023209"/>
    </source>
</evidence>
<feature type="transmembrane region" description="Helical" evidence="12">
    <location>
        <begin position="89"/>
        <end position="109"/>
    </location>
</feature>
<evidence type="ECO:0000256" key="3">
    <source>
        <dbReference type="ARBA" id="ARBA00022603"/>
    </source>
</evidence>
<evidence type="ECO:0000256" key="12">
    <source>
        <dbReference type="SAM" id="Phobius"/>
    </source>
</evidence>
<evidence type="ECO:0000256" key="7">
    <source>
        <dbReference type="ARBA" id="ARBA00022989"/>
    </source>
</evidence>
<reference evidence="14" key="1">
    <citation type="submission" date="2014-09" db="EMBL/GenBank/DDBJ databases">
        <title>Genome sequence of the luminous mushroom Mycena chlorophos for searching fungal bioluminescence genes.</title>
        <authorList>
            <person name="Tanaka Y."/>
            <person name="Kasuga D."/>
            <person name="Oba Y."/>
            <person name="Hase S."/>
            <person name="Sato K."/>
            <person name="Oba Y."/>
            <person name="Sakakibara Y."/>
        </authorList>
    </citation>
    <scope>NUCLEOTIDE SEQUENCE</scope>
</reference>
<dbReference type="Gene3D" id="1.20.120.1630">
    <property type="match status" value="1"/>
</dbReference>
<evidence type="ECO:0000256" key="8">
    <source>
        <dbReference type="ARBA" id="ARBA00023098"/>
    </source>
</evidence>
<keyword evidence="7 12" id="KW-1133">Transmembrane helix</keyword>
<comment type="subcellular location">
    <subcellularLocation>
        <location evidence="1">Endomembrane system</location>
        <topology evidence="1">Multi-pass membrane protein</topology>
    </subcellularLocation>
</comment>
<dbReference type="EMBL" id="DF842035">
    <property type="protein sequence ID" value="GAT45991.1"/>
    <property type="molecule type" value="Genomic_DNA"/>
</dbReference>
<dbReference type="PANTHER" id="PTHR12714:SF9">
    <property type="entry name" value="PROTEIN-S-ISOPRENYLCYSTEINE O-METHYLTRANSFERASE"/>
    <property type="match status" value="1"/>
</dbReference>
<keyword evidence="9 12" id="KW-0472">Membrane</keyword>
<evidence type="ECO:0000256" key="6">
    <source>
        <dbReference type="ARBA" id="ARBA00022824"/>
    </source>
</evidence>
<keyword evidence="3" id="KW-0808">Transferase</keyword>
<name>A0ABQ0L4D4_MYCCL</name>
<evidence type="ECO:0000256" key="5">
    <source>
        <dbReference type="ARBA" id="ARBA00022692"/>
    </source>
</evidence>
<keyword evidence="8" id="KW-0443">Lipid metabolism</keyword>
<keyword evidence="2" id="KW-0444">Lipid biosynthesis</keyword>